<protein>
    <submittedName>
        <fullName evidence="1">Uncharacterized protein</fullName>
    </submittedName>
</protein>
<accession>A0ACC2SGI1</accession>
<dbReference type="EMBL" id="QTSX02005071">
    <property type="protein sequence ID" value="KAJ9061400.1"/>
    <property type="molecule type" value="Genomic_DNA"/>
</dbReference>
<gene>
    <name evidence="1" type="ORF">DSO57_1021044</name>
</gene>
<organism evidence="1 2">
    <name type="scientific">Entomophthora muscae</name>
    <dbReference type="NCBI Taxonomy" id="34485"/>
    <lineage>
        <taxon>Eukaryota</taxon>
        <taxon>Fungi</taxon>
        <taxon>Fungi incertae sedis</taxon>
        <taxon>Zoopagomycota</taxon>
        <taxon>Entomophthoromycotina</taxon>
        <taxon>Entomophthoromycetes</taxon>
        <taxon>Entomophthorales</taxon>
        <taxon>Entomophthoraceae</taxon>
        <taxon>Entomophthora</taxon>
    </lineage>
</organism>
<dbReference type="Proteomes" id="UP001165960">
    <property type="component" value="Unassembled WGS sequence"/>
</dbReference>
<keyword evidence="2" id="KW-1185">Reference proteome</keyword>
<proteinExistence type="predicted"/>
<evidence type="ECO:0000313" key="1">
    <source>
        <dbReference type="EMBL" id="KAJ9061400.1"/>
    </source>
</evidence>
<evidence type="ECO:0000313" key="2">
    <source>
        <dbReference type="Proteomes" id="UP001165960"/>
    </source>
</evidence>
<reference evidence="1" key="1">
    <citation type="submission" date="2022-04" db="EMBL/GenBank/DDBJ databases">
        <title>Genome of the entomopathogenic fungus Entomophthora muscae.</title>
        <authorList>
            <person name="Elya C."/>
            <person name="Lovett B.R."/>
            <person name="Lee E."/>
            <person name="Macias A.M."/>
            <person name="Hajek A.E."/>
            <person name="De Bivort B.L."/>
            <person name="Kasson M.T."/>
            <person name="De Fine Licht H.H."/>
            <person name="Stajich J.E."/>
        </authorList>
    </citation>
    <scope>NUCLEOTIDE SEQUENCE</scope>
    <source>
        <strain evidence="1">Berkeley</strain>
    </source>
</reference>
<sequence length="150" mass="16575">MIIFTISPSDIPGILNCLVFLYDPSIKNPLHNFQRLFLSGMAGSDENTEHGFVLAADSGCRCLTSSYPIIQSKITPPVELSENSVAQSHGIQSEEAPFPIPTQCSRHSTDDSPTRWRPRPKISTEVNYGWPLNIGTANSLIFLCLLVTRQ</sequence>
<comment type="caution">
    <text evidence="1">The sequence shown here is derived from an EMBL/GenBank/DDBJ whole genome shotgun (WGS) entry which is preliminary data.</text>
</comment>
<name>A0ACC2SGI1_9FUNG</name>